<dbReference type="CDD" id="cd00305">
    <property type="entry name" value="Cu-Zn_Superoxide_Dismutase"/>
    <property type="match status" value="1"/>
</dbReference>
<comment type="caution">
    <text evidence="6">The sequence shown here is derived from an EMBL/GenBank/DDBJ whole genome shotgun (WGS) entry which is preliminary data.</text>
</comment>
<dbReference type="SUPFAM" id="SSF49329">
    <property type="entry name" value="Cu,Zn superoxide dismutase-like"/>
    <property type="match status" value="1"/>
</dbReference>
<protein>
    <recommendedName>
        <fullName evidence="2">Superoxide dismutase [Cu-Zn]</fullName>
        <ecNumber evidence="2">1.15.1.1</ecNumber>
    </recommendedName>
</protein>
<evidence type="ECO:0000256" key="4">
    <source>
        <dbReference type="SAM" id="SignalP"/>
    </source>
</evidence>
<dbReference type="NCBIfam" id="NF007628">
    <property type="entry name" value="PRK10290.1"/>
    <property type="match status" value="1"/>
</dbReference>
<keyword evidence="4" id="KW-0732">Signal</keyword>
<dbReference type="AlphaFoldDB" id="A0A7Y9J070"/>
<dbReference type="InterPro" id="IPR024134">
    <property type="entry name" value="SOD_Cu/Zn_/chaperone"/>
</dbReference>
<evidence type="ECO:0000256" key="2">
    <source>
        <dbReference type="RuleBase" id="RU000393"/>
    </source>
</evidence>
<comment type="similarity">
    <text evidence="1 2">Belongs to the Cu-Zn superoxide dismutase family.</text>
</comment>
<comment type="cofactor">
    <cofactor evidence="2">
        <name>Cu cation</name>
        <dbReference type="ChEBI" id="CHEBI:23378"/>
    </cofactor>
    <text evidence="2">Binds 1 copper ion per subunit.</text>
</comment>
<dbReference type="PROSITE" id="PS00332">
    <property type="entry name" value="SOD_CU_ZN_2"/>
    <property type="match status" value="1"/>
</dbReference>
<keyword evidence="2" id="KW-0862">Zinc</keyword>
<dbReference type="EC" id="1.15.1.1" evidence="2"/>
<gene>
    <name evidence="6" type="ORF">FHW18_004586</name>
</gene>
<dbReference type="Proteomes" id="UP000542125">
    <property type="component" value="Unassembled WGS sequence"/>
</dbReference>
<dbReference type="GO" id="GO:0004784">
    <property type="term" value="F:superoxide dismutase activity"/>
    <property type="evidence" value="ECO:0007669"/>
    <property type="project" value="UniProtKB-EC"/>
</dbReference>
<keyword evidence="7" id="KW-1185">Reference proteome</keyword>
<organism evidence="6 7">
    <name type="scientific">Pigmentiphaga litoralis</name>
    <dbReference type="NCBI Taxonomy" id="516702"/>
    <lineage>
        <taxon>Bacteria</taxon>
        <taxon>Pseudomonadati</taxon>
        <taxon>Pseudomonadota</taxon>
        <taxon>Betaproteobacteria</taxon>
        <taxon>Burkholderiales</taxon>
        <taxon>Alcaligenaceae</taxon>
        <taxon>Pigmentiphaga</taxon>
    </lineage>
</organism>
<dbReference type="InterPro" id="IPR036423">
    <property type="entry name" value="SOD-like_Cu/Zn_dom_sf"/>
</dbReference>
<accession>A0A7Y9J070</accession>
<feature type="chain" id="PRO_5030949582" description="Superoxide dismutase [Cu-Zn]" evidence="4">
    <location>
        <begin position="21"/>
        <end position="173"/>
    </location>
</feature>
<keyword evidence="2 6" id="KW-0560">Oxidoreductase</keyword>
<dbReference type="PROSITE" id="PS00087">
    <property type="entry name" value="SOD_CU_ZN_1"/>
    <property type="match status" value="1"/>
</dbReference>
<evidence type="ECO:0000256" key="1">
    <source>
        <dbReference type="ARBA" id="ARBA00010457"/>
    </source>
</evidence>
<feature type="signal peptide" evidence="4">
    <location>
        <begin position="1"/>
        <end position="20"/>
    </location>
</feature>
<dbReference type="PANTHER" id="PTHR10003">
    <property type="entry name" value="SUPEROXIDE DISMUTASE CU-ZN -RELATED"/>
    <property type="match status" value="1"/>
</dbReference>
<comment type="cofactor">
    <cofactor evidence="2">
        <name>Zn(2+)</name>
        <dbReference type="ChEBI" id="CHEBI:29105"/>
    </cofactor>
    <text evidence="2">Binds 1 zinc ion per subunit.</text>
</comment>
<keyword evidence="2" id="KW-0479">Metal-binding</keyword>
<name>A0A7Y9J070_9BURK</name>
<comment type="function">
    <text evidence="2">Destroys radicals which are normally produced within the cells and which are toxic to biological systems.</text>
</comment>
<evidence type="ECO:0000313" key="7">
    <source>
        <dbReference type="Proteomes" id="UP000542125"/>
    </source>
</evidence>
<keyword evidence="2" id="KW-0186">Copper</keyword>
<sequence>MRILIPALLAGLLGATAVHADTTVPMYMATEKGQGQAIGEVTLSDSKYGLVFTPKLTSLPAGVHGFHVHAMGSCDAKEDGGKMVPAGAAGGHLDPQNTKKHGMPWDDGAHLGDLPPLIVDAQGNAMQPVLAPRLKLAAVSGKALMVHAGGDNHSDHPAPLGGGGARQACGVIK</sequence>
<comment type="catalytic activity">
    <reaction evidence="2">
        <text>2 superoxide + 2 H(+) = H2O2 + O2</text>
        <dbReference type="Rhea" id="RHEA:20696"/>
        <dbReference type="ChEBI" id="CHEBI:15378"/>
        <dbReference type="ChEBI" id="CHEBI:15379"/>
        <dbReference type="ChEBI" id="CHEBI:16240"/>
        <dbReference type="ChEBI" id="CHEBI:18421"/>
        <dbReference type="EC" id="1.15.1.1"/>
    </reaction>
</comment>
<dbReference type="GO" id="GO:0005507">
    <property type="term" value="F:copper ion binding"/>
    <property type="evidence" value="ECO:0007669"/>
    <property type="project" value="InterPro"/>
</dbReference>
<dbReference type="RefSeq" id="WP_179589250.1">
    <property type="nucleotide sequence ID" value="NZ_JACBYR010000002.1"/>
</dbReference>
<dbReference type="Pfam" id="PF00080">
    <property type="entry name" value="Sod_Cu"/>
    <property type="match status" value="1"/>
</dbReference>
<feature type="domain" description="Superoxide dismutase copper/zinc binding" evidence="5">
    <location>
        <begin position="39"/>
        <end position="172"/>
    </location>
</feature>
<reference evidence="6 7" key="1">
    <citation type="submission" date="2020-07" db="EMBL/GenBank/DDBJ databases">
        <title>Genomic Encyclopedia of Type Strains, Phase IV (KMG-V): Genome sequencing to study the core and pangenomes of soil and plant-associated prokaryotes.</title>
        <authorList>
            <person name="Whitman W."/>
        </authorList>
    </citation>
    <scope>NUCLEOTIDE SEQUENCE [LARGE SCALE GENOMIC DNA]</scope>
    <source>
        <strain evidence="6 7">SAS40</strain>
    </source>
</reference>
<dbReference type="EMBL" id="JACBYR010000002">
    <property type="protein sequence ID" value="NYE85279.1"/>
    <property type="molecule type" value="Genomic_DNA"/>
</dbReference>
<evidence type="ECO:0000256" key="3">
    <source>
        <dbReference type="SAM" id="MobiDB-lite"/>
    </source>
</evidence>
<proteinExistence type="inferred from homology"/>
<dbReference type="Gene3D" id="2.60.40.200">
    <property type="entry name" value="Superoxide dismutase, copper/zinc binding domain"/>
    <property type="match status" value="1"/>
</dbReference>
<evidence type="ECO:0000313" key="6">
    <source>
        <dbReference type="EMBL" id="NYE85279.1"/>
    </source>
</evidence>
<dbReference type="InterPro" id="IPR018152">
    <property type="entry name" value="SOD_Cu/Zn_BS"/>
</dbReference>
<feature type="region of interest" description="Disordered" evidence="3">
    <location>
        <begin position="154"/>
        <end position="173"/>
    </location>
</feature>
<evidence type="ECO:0000259" key="5">
    <source>
        <dbReference type="Pfam" id="PF00080"/>
    </source>
</evidence>
<dbReference type="InterPro" id="IPR001424">
    <property type="entry name" value="SOD_Cu_Zn_dom"/>
</dbReference>